<dbReference type="InterPro" id="IPR018821">
    <property type="entry name" value="DUF294_put_nucleoTrafse_sb-bd"/>
</dbReference>
<dbReference type="CDD" id="cd00038">
    <property type="entry name" value="CAP_ED"/>
    <property type="match status" value="1"/>
</dbReference>
<dbReference type="Gene3D" id="3.10.580.10">
    <property type="entry name" value="CBS-domain"/>
    <property type="match status" value="1"/>
</dbReference>
<keyword evidence="1" id="KW-0677">Repeat</keyword>
<dbReference type="Pfam" id="PF10335">
    <property type="entry name" value="DUF294_C"/>
    <property type="match status" value="1"/>
</dbReference>
<evidence type="ECO:0000313" key="6">
    <source>
        <dbReference type="Proteomes" id="UP000288212"/>
    </source>
</evidence>
<dbReference type="Pfam" id="PF03445">
    <property type="entry name" value="DUF294"/>
    <property type="match status" value="1"/>
</dbReference>
<dbReference type="CDD" id="cd04587">
    <property type="entry name" value="CBS_pair_CAP-ED_NT_Pol-beta-like_DUF294_assoc"/>
    <property type="match status" value="1"/>
</dbReference>
<proteinExistence type="predicted"/>
<feature type="domain" description="CBS" evidence="4">
    <location>
        <begin position="155"/>
        <end position="213"/>
    </location>
</feature>
<evidence type="ECO:0000256" key="1">
    <source>
        <dbReference type="ARBA" id="ARBA00022737"/>
    </source>
</evidence>
<dbReference type="EMBL" id="PIPI01000010">
    <property type="protein sequence ID" value="RUO18236.1"/>
    <property type="molecule type" value="Genomic_DNA"/>
</dbReference>
<feature type="domain" description="CBS" evidence="4">
    <location>
        <begin position="219"/>
        <end position="276"/>
    </location>
</feature>
<gene>
    <name evidence="5" type="ORF">CWE06_11325</name>
</gene>
<evidence type="ECO:0000256" key="2">
    <source>
        <dbReference type="PROSITE-ProRule" id="PRU00703"/>
    </source>
</evidence>
<dbReference type="InterPro" id="IPR000644">
    <property type="entry name" value="CBS_dom"/>
</dbReference>
<dbReference type="SUPFAM" id="SSF51206">
    <property type="entry name" value="cAMP-binding domain-like"/>
    <property type="match status" value="1"/>
</dbReference>
<dbReference type="RefSeq" id="WP_126794287.1">
    <property type="nucleotide sequence ID" value="NZ_PIPI01000010.1"/>
</dbReference>
<name>A0A432VQ27_9GAMM</name>
<keyword evidence="2" id="KW-0129">CBS domain</keyword>
<evidence type="ECO:0008006" key="7">
    <source>
        <dbReference type="Google" id="ProtNLM"/>
    </source>
</evidence>
<protein>
    <recommendedName>
        <fullName evidence="7">Signal transduction protein</fullName>
    </recommendedName>
</protein>
<dbReference type="AlphaFoldDB" id="A0A432VQ27"/>
<comment type="caution">
    <text evidence="5">The sequence shown here is derived from an EMBL/GenBank/DDBJ whole genome shotgun (WGS) entry which is preliminary data.</text>
</comment>
<dbReference type="Pfam" id="PF00027">
    <property type="entry name" value="cNMP_binding"/>
    <property type="match status" value="1"/>
</dbReference>
<dbReference type="InterPro" id="IPR051462">
    <property type="entry name" value="CBS_domain-containing"/>
</dbReference>
<dbReference type="InterPro" id="IPR005105">
    <property type="entry name" value="GlnD_Uridyltrans_N"/>
</dbReference>
<feature type="domain" description="Cyclic nucleotide-binding" evidence="3">
    <location>
        <begin position="17"/>
        <end position="133"/>
    </location>
</feature>
<evidence type="ECO:0000259" key="3">
    <source>
        <dbReference type="PROSITE" id="PS50042"/>
    </source>
</evidence>
<dbReference type="CDD" id="cd05401">
    <property type="entry name" value="NT_GlnE_GlnD_like"/>
    <property type="match status" value="1"/>
</dbReference>
<dbReference type="PANTHER" id="PTHR48108:SF31">
    <property type="entry name" value="CBS DOMAIN AND CYCLIC NUCLEOTIDE-REGULATED NUCLEOTIDYLTRANSFERASE"/>
    <property type="match status" value="1"/>
</dbReference>
<dbReference type="GO" id="GO:0008773">
    <property type="term" value="F:[protein-PII] uridylyltransferase activity"/>
    <property type="evidence" value="ECO:0007669"/>
    <property type="project" value="InterPro"/>
</dbReference>
<evidence type="ECO:0000313" key="5">
    <source>
        <dbReference type="EMBL" id="RUO18236.1"/>
    </source>
</evidence>
<dbReference type="OrthoDB" id="9808528at2"/>
<dbReference type="InterPro" id="IPR014710">
    <property type="entry name" value="RmlC-like_jellyroll"/>
</dbReference>
<dbReference type="InterPro" id="IPR000595">
    <property type="entry name" value="cNMP-bd_dom"/>
</dbReference>
<dbReference type="InterPro" id="IPR046342">
    <property type="entry name" value="CBS_dom_sf"/>
</dbReference>
<dbReference type="PROSITE" id="PS50042">
    <property type="entry name" value="CNMP_BINDING_3"/>
    <property type="match status" value="1"/>
</dbReference>
<organism evidence="5 6">
    <name type="scientific">Aliidiomarina haloalkalitolerans</name>
    <dbReference type="NCBI Taxonomy" id="859059"/>
    <lineage>
        <taxon>Bacteria</taxon>
        <taxon>Pseudomonadati</taxon>
        <taxon>Pseudomonadota</taxon>
        <taxon>Gammaproteobacteria</taxon>
        <taxon>Alteromonadales</taxon>
        <taxon>Idiomarinaceae</taxon>
        <taxon>Aliidiomarina</taxon>
    </lineage>
</organism>
<evidence type="ECO:0000259" key="4">
    <source>
        <dbReference type="PROSITE" id="PS51371"/>
    </source>
</evidence>
<keyword evidence="6" id="KW-1185">Reference proteome</keyword>
<dbReference type="PROSITE" id="PS51371">
    <property type="entry name" value="CBS"/>
    <property type="match status" value="2"/>
</dbReference>
<dbReference type="SMART" id="SM00116">
    <property type="entry name" value="CBS"/>
    <property type="match status" value="2"/>
</dbReference>
<reference evidence="5 6" key="1">
    <citation type="journal article" date="2011" name="Front. Microbiol.">
        <title>Genomic signatures of strain selection and enhancement in Bacillus atrophaeus var. globigii, a historical biowarfare simulant.</title>
        <authorList>
            <person name="Gibbons H.S."/>
            <person name="Broomall S.M."/>
            <person name="McNew L.A."/>
            <person name="Daligault H."/>
            <person name="Chapman C."/>
            <person name="Bruce D."/>
            <person name="Karavis M."/>
            <person name="Krepps M."/>
            <person name="McGregor P.A."/>
            <person name="Hong C."/>
            <person name="Park K.H."/>
            <person name="Akmal A."/>
            <person name="Feldman A."/>
            <person name="Lin J.S."/>
            <person name="Chang W.E."/>
            <person name="Higgs B.W."/>
            <person name="Demirev P."/>
            <person name="Lindquist J."/>
            <person name="Liem A."/>
            <person name="Fochler E."/>
            <person name="Read T.D."/>
            <person name="Tapia R."/>
            <person name="Johnson S."/>
            <person name="Bishop-Lilly K.A."/>
            <person name="Detter C."/>
            <person name="Han C."/>
            <person name="Sozhamannan S."/>
            <person name="Rosenzweig C.N."/>
            <person name="Skowronski E.W."/>
        </authorList>
    </citation>
    <scope>NUCLEOTIDE SEQUENCE [LARGE SCALE GENOMIC DNA]</scope>
    <source>
        <strain evidence="5 6">AK5</strain>
    </source>
</reference>
<dbReference type="Proteomes" id="UP000288212">
    <property type="component" value="Unassembled WGS sequence"/>
</dbReference>
<dbReference type="Pfam" id="PF00571">
    <property type="entry name" value="CBS"/>
    <property type="match status" value="2"/>
</dbReference>
<dbReference type="SUPFAM" id="SSF54631">
    <property type="entry name" value="CBS-domain pair"/>
    <property type="match status" value="1"/>
</dbReference>
<dbReference type="Gene3D" id="2.60.120.10">
    <property type="entry name" value="Jelly Rolls"/>
    <property type="match status" value="1"/>
</dbReference>
<dbReference type="InterPro" id="IPR018490">
    <property type="entry name" value="cNMP-bd_dom_sf"/>
</dbReference>
<accession>A0A432VQ27</accession>
<sequence>MTADSADIRSFLMQTPPFDGLEAEQLQLALDKLQAVYVCHDNRKEIMKPDVHQLYLVRSGAYDLVDKDGQHLDRLEPGDLFGFPSLLTGRKITNQLQVIADGIIWQWPESVFNQLRRKNQNFERYFVNAHGQRLLAEQGQKRGADWSEKRIAEVINRTPIQIHSQATIREAAQLMSAERVSCLLVVDEQQLRGIVTDRDLRNRVVAAGLNVDIAVAAVMTPAPAVVYGDQSLFDALTTMSQSNIHHLPVLDGNDVPIGVMTNTDLMHQQRSEPVLLISALFKAASREALVEEAAKVPDYLRSFAGRVKDISMIGRLLNSLTDSMTRKLIRLYEQEHGSAPATYVWLAFGSQARGDQTLGSDQDNALLLADEISDGQREWFAGMAKFVNEGLADCGIRLCPGDIMAMNSKWRMNQIEWREQFMKWIRSPTPQAIMHSMIFFDSRPVAGNNALYRRHREEIAKLAKQDMFLGNIARHIGELNVPLGLFNRFRTKSEGDFDYIDIKKQAIAILNDIVRLYALAAGLTVPSTPGRLEQLKGSSSLSDKDNQNLLEAWQFLTQLRMNAQMYRQEGSKIPANSVDPESLSTLQRRQLKAAFKVIKDCQQGVAFKFGRNM</sequence>
<dbReference type="PANTHER" id="PTHR48108">
    <property type="entry name" value="CBS DOMAIN-CONTAINING PROTEIN CBSX2, CHLOROPLASTIC"/>
    <property type="match status" value="1"/>
</dbReference>